<dbReference type="OrthoDB" id="4062651at2759"/>
<dbReference type="GO" id="GO:0016301">
    <property type="term" value="F:kinase activity"/>
    <property type="evidence" value="ECO:0007669"/>
    <property type="project" value="UniProtKB-KW"/>
</dbReference>
<dbReference type="Proteomes" id="UP000634136">
    <property type="component" value="Unassembled WGS sequence"/>
</dbReference>
<dbReference type="AlphaFoldDB" id="A0A834VZH4"/>
<sequence>MPSSPVLPSTQAQKKSKKLSTGAIIAIACWRNNGSGEEVEGCECDEERIRESKMEVLGKIKHENVLSLGAFYYSKDGMITSATLDLK</sequence>
<keyword evidence="2" id="KW-1185">Reference proteome</keyword>
<organism evidence="1 2">
    <name type="scientific">Senna tora</name>
    <dbReference type="NCBI Taxonomy" id="362788"/>
    <lineage>
        <taxon>Eukaryota</taxon>
        <taxon>Viridiplantae</taxon>
        <taxon>Streptophyta</taxon>
        <taxon>Embryophyta</taxon>
        <taxon>Tracheophyta</taxon>
        <taxon>Spermatophyta</taxon>
        <taxon>Magnoliopsida</taxon>
        <taxon>eudicotyledons</taxon>
        <taxon>Gunneridae</taxon>
        <taxon>Pentapetalae</taxon>
        <taxon>rosids</taxon>
        <taxon>fabids</taxon>
        <taxon>Fabales</taxon>
        <taxon>Fabaceae</taxon>
        <taxon>Caesalpinioideae</taxon>
        <taxon>Cassia clade</taxon>
        <taxon>Senna</taxon>
    </lineage>
</organism>
<evidence type="ECO:0000313" key="2">
    <source>
        <dbReference type="Proteomes" id="UP000634136"/>
    </source>
</evidence>
<gene>
    <name evidence="1" type="ORF">G2W53_041841</name>
</gene>
<keyword evidence="1" id="KW-0418">Kinase</keyword>
<protein>
    <submittedName>
        <fullName evidence="1">Putative inactive receptor kinase</fullName>
    </submittedName>
</protein>
<dbReference type="EMBL" id="JAAIUW010000013">
    <property type="protein sequence ID" value="KAF7802730.1"/>
    <property type="molecule type" value="Genomic_DNA"/>
</dbReference>
<evidence type="ECO:0000313" key="1">
    <source>
        <dbReference type="EMBL" id="KAF7802730.1"/>
    </source>
</evidence>
<keyword evidence="1" id="KW-0675">Receptor</keyword>
<reference evidence="1" key="1">
    <citation type="submission" date="2020-09" db="EMBL/GenBank/DDBJ databases">
        <title>Genome-Enabled Discovery of Anthraquinone Biosynthesis in Senna tora.</title>
        <authorList>
            <person name="Kang S.-H."/>
            <person name="Pandey R.P."/>
            <person name="Lee C.-M."/>
            <person name="Sim J.-S."/>
            <person name="Jeong J.-T."/>
            <person name="Choi B.-S."/>
            <person name="Jung M."/>
            <person name="Ginzburg D."/>
            <person name="Zhao K."/>
            <person name="Won S.Y."/>
            <person name="Oh T.-J."/>
            <person name="Yu Y."/>
            <person name="Kim N.-H."/>
            <person name="Lee O.R."/>
            <person name="Lee T.-H."/>
            <person name="Bashyal P."/>
            <person name="Kim T.-S."/>
            <person name="Lee W.-H."/>
            <person name="Kawkins C."/>
            <person name="Kim C.-K."/>
            <person name="Kim J.S."/>
            <person name="Ahn B.O."/>
            <person name="Rhee S.Y."/>
            <person name="Sohng J.K."/>
        </authorList>
    </citation>
    <scope>NUCLEOTIDE SEQUENCE</scope>
    <source>
        <tissue evidence="1">Leaf</tissue>
    </source>
</reference>
<name>A0A834VZH4_9FABA</name>
<keyword evidence="1" id="KW-0808">Transferase</keyword>
<proteinExistence type="predicted"/>
<comment type="caution">
    <text evidence="1">The sequence shown here is derived from an EMBL/GenBank/DDBJ whole genome shotgun (WGS) entry which is preliminary data.</text>
</comment>
<accession>A0A834VZH4</accession>